<dbReference type="InterPro" id="IPR013424">
    <property type="entry name" value="Ice-binding_C"/>
</dbReference>
<organism evidence="3 4">
    <name type="scientific">Duganella callida</name>
    <dbReference type="NCBI Taxonomy" id="2561932"/>
    <lineage>
        <taxon>Bacteria</taxon>
        <taxon>Pseudomonadati</taxon>
        <taxon>Pseudomonadota</taxon>
        <taxon>Betaproteobacteria</taxon>
        <taxon>Burkholderiales</taxon>
        <taxon>Oxalobacteraceae</taxon>
        <taxon>Telluria group</taxon>
        <taxon>Duganella</taxon>
    </lineage>
</organism>
<dbReference type="RefSeq" id="WP_135202679.1">
    <property type="nucleotide sequence ID" value="NZ_SPVG01000173.1"/>
</dbReference>
<reference evidence="3 4" key="1">
    <citation type="submission" date="2019-03" db="EMBL/GenBank/DDBJ databases">
        <title>Draft Genome Sequence of Duganella callidus sp. nov., a Novel Duganella Species Isolated from Cultivated Soil.</title>
        <authorList>
            <person name="Raths R."/>
            <person name="Peta V."/>
            <person name="Bucking H."/>
        </authorList>
    </citation>
    <scope>NUCLEOTIDE SEQUENCE [LARGE SCALE GENOMIC DNA]</scope>
    <source>
        <strain evidence="3 4">DN04</strain>
    </source>
</reference>
<proteinExistence type="predicted"/>
<name>A0A4Y9SEN2_9BURK</name>
<keyword evidence="4" id="KW-1185">Reference proteome</keyword>
<evidence type="ECO:0000256" key="1">
    <source>
        <dbReference type="SAM" id="SignalP"/>
    </source>
</evidence>
<keyword evidence="1" id="KW-0732">Signal</keyword>
<feature type="domain" description="Ice-binding protein C-terminal" evidence="2">
    <location>
        <begin position="188"/>
        <end position="213"/>
    </location>
</feature>
<dbReference type="NCBIfam" id="TIGR02595">
    <property type="entry name" value="PEP_CTERM"/>
    <property type="match status" value="1"/>
</dbReference>
<evidence type="ECO:0000313" key="3">
    <source>
        <dbReference type="EMBL" id="TFW19168.1"/>
    </source>
</evidence>
<dbReference type="NCBIfam" id="NF038118">
    <property type="entry name" value="PEP_CTERM_CCXG"/>
    <property type="match status" value="1"/>
</dbReference>
<dbReference type="AlphaFoldDB" id="A0A4Y9SEN2"/>
<comment type="caution">
    <text evidence="3">The sequence shown here is derived from an EMBL/GenBank/DDBJ whole genome shotgun (WGS) entry which is preliminary data.</text>
</comment>
<feature type="signal peptide" evidence="1">
    <location>
        <begin position="1"/>
        <end position="21"/>
    </location>
</feature>
<feature type="chain" id="PRO_5021346957" evidence="1">
    <location>
        <begin position="22"/>
        <end position="218"/>
    </location>
</feature>
<gene>
    <name evidence="3" type="ORF">E4L98_16695</name>
</gene>
<accession>A0A4Y9SEN2</accession>
<sequence>MPITRLAAFAVAAATFASADAAVITIQTGYSSAGVQVSAAAYRDVVDAAVAASPYGSAVLTSYDIVSNQSLFGASPANIAFKSTINFGLQAAGSYAFRAGVDFGNGGAVFLDGQAVALNNSNDMWWAHDYVNTGGVFTINSQALSAGNHTLTVYGLENCCDGGQQVQFSANGAAFQNFSANTLQLTAAVPEPETYAMLLGGLGVVAGAARRRRHGKRA</sequence>
<dbReference type="Proteomes" id="UP000297729">
    <property type="component" value="Unassembled WGS sequence"/>
</dbReference>
<dbReference type="NCBIfam" id="NF038126">
    <property type="entry name" value="PEP_CTERM_FxDxF"/>
    <property type="match status" value="1"/>
</dbReference>
<protein>
    <submittedName>
        <fullName evidence="3">PEP-CTERM sorting domain-containing protein</fullName>
    </submittedName>
</protein>
<evidence type="ECO:0000259" key="2">
    <source>
        <dbReference type="Pfam" id="PF07589"/>
    </source>
</evidence>
<evidence type="ECO:0000313" key="4">
    <source>
        <dbReference type="Proteomes" id="UP000297729"/>
    </source>
</evidence>
<dbReference type="Pfam" id="PF07589">
    <property type="entry name" value="PEP-CTERM"/>
    <property type="match status" value="1"/>
</dbReference>
<dbReference type="OrthoDB" id="8751508at2"/>
<dbReference type="EMBL" id="SPVG01000173">
    <property type="protein sequence ID" value="TFW19168.1"/>
    <property type="molecule type" value="Genomic_DNA"/>
</dbReference>